<protein>
    <recommendedName>
        <fullName evidence="4">Lipid-A-disaccharide synthase</fullName>
        <ecNumber evidence="3">2.4.1.182</ecNumber>
    </recommendedName>
</protein>
<accession>A0A433XF88</accession>
<evidence type="ECO:0000256" key="10">
    <source>
        <dbReference type="ARBA" id="ARBA00048975"/>
    </source>
</evidence>
<evidence type="ECO:0000256" key="6">
    <source>
        <dbReference type="ARBA" id="ARBA00022556"/>
    </source>
</evidence>
<evidence type="ECO:0000313" key="12">
    <source>
        <dbReference type="Proteomes" id="UP000281547"/>
    </source>
</evidence>
<evidence type="ECO:0000256" key="5">
    <source>
        <dbReference type="ARBA" id="ARBA00022516"/>
    </source>
</evidence>
<sequence length="380" mass="41489">MPERADLFVVAGEPSGDRLGAALIADLRARRNLDIMGVGGDGMIGQGLDTLFPLAELSVMGVSDVVLRLPNLLRRLGQLARLIRRIRPRVVVLIDNKLFSTLLAKRLRKAGYRGAILLYVAPTVWARKPERAAQIRPLFDEVLAILPFEPEVMVRLGGPPTHYVGHPALARAASELDLETARYVALLPGSRAGELKRHLPLFAELAGRLAQRPERLLFYIPTLPHLAPNLGAAVSSWPVPVAIVTDPEERRRLESETRVAIACAGTATLELALAGVPMVITYVMDGIQSRHFERLGRPWVGLPNIVLESDVTPECVLAQADVGPVLAAAQDLLDRPSSAHAQQAAFRRLRQMMEEGRPGTPRESAADRVLMHLKDADSLS</sequence>
<dbReference type="PANTHER" id="PTHR30372:SF4">
    <property type="entry name" value="LIPID-A-DISACCHARIDE SYNTHASE, MITOCHONDRIAL-RELATED"/>
    <property type="match status" value="1"/>
</dbReference>
<evidence type="ECO:0000256" key="2">
    <source>
        <dbReference type="ARBA" id="ARBA00007868"/>
    </source>
</evidence>
<keyword evidence="12" id="KW-1185">Reference proteome</keyword>
<keyword evidence="7" id="KW-0328">Glycosyltransferase</keyword>
<comment type="catalytic activity">
    <reaction evidence="10">
        <text>a lipid X + a UDP-2-N,3-O-bis[(3R)-3-hydroxyacyl]-alpha-D-glucosamine = a lipid A disaccharide + UDP + H(+)</text>
        <dbReference type="Rhea" id="RHEA:67828"/>
        <dbReference type="ChEBI" id="CHEBI:15378"/>
        <dbReference type="ChEBI" id="CHEBI:58223"/>
        <dbReference type="ChEBI" id="CHEBI:137748"/>
        <dbReference type="ChEBI" id="CHEBI:176338"/>
        <dbReference type="ChEBI" id="CHEBI:176343"/>
        <dbReference type="EC" id="2.4.1.182"/>
    </reaction>
</comment>
<comment type="caution">
    <text evidence="11">The sequence shown here is derived from an EMBL/GenBank/DDBJ whole genome shotgun (WGS) entry which is preliminary data.</text>
</comment>
<evidence type="ECO:0000256" key="1">
    <source>
        <dbReference type="ARBA" id="ARBA00002056"/>
    </source>
</evidence>
<keyword evidence="6" id="KW-0441">Lipid A biosynthesis</keyword>
<dbReference type="PANTHER" id="PTHR30372">
    <property type="entry name" value="LIPID-A-DISACCHARIDE SYNTHASE"/>
    <property type="match status" value="1"/>
</dbReference>
<dbReference type="InterPro" id="IPR003835">
    <property type="entry name" value="Glyco_trans_19"/>
</dbReference>
<comment type="similarity">
    <text evidence="2">Belongs to the LpxB family.</text>
</comment>
<keyword evidence="9" id="KW-0443">Lipid metabolism</keyword>
<dbReference type="GO" id="GO:0009245">
    <property type="term" value="P:lipid A biosynthetic process"/>
    <property type="evidence" value="ECO:0007669"/>
    <property type="project" value="UniProtKB-KW"/>
</dbReference>
<dbReference type="OrthoDB" id="9801642at2"/>
<dbReference type="SUPFAM" id="SSF53756">
    <property type="entry name" value="UDP-Glycosyltransferase/glycogen phosphorylase"/>
    <property type="match status" value="1"/>
</dbReference>
<dbReference type="EC" id="2.4.1.182" evidence="3"/>
<dbReference type="AlphaFoldDB" id="A0A433XF88"/>
<dbReference type="Proteomes" id="UP000281547">
    <property type="component" value="Unassembled WGS sequence"/>
</dbReference>
<keyword evidence="5" id="KW-0444">Lipid biosynthesis</keyword>
<keyword evidence="8" id="KW-0808">Transferase</keyword>
<dbReference type="RefSeq" id="WP_127187689.1">
    <property type="nucleotide sequence ID" value="NZ_RZNJ01000002.1"/>
</dbReference>
<name>A0A433XF88_9HYPH</name>
<evidence type="ECO:0000313" key="11">
    <source>
        <dbReference type="EMBL" id="RUT32732.1"/>
    </source>
</evidence>
<reference evidence="11 12" key="1">
    <citation type="journal article" date="2016" name="Int. J. Syst. Evol. Microbiol.">
        <title>Arsenicitalea aurantiaca gen. nov., sp. nov., a new member of the family Hyphomicrobiaceae, isolated from high-arsenic sediment.</title>
        <authorList>
            <person name="Mu Y."/>
            <person name="Zhou L."/>
            <person name="Zeng X.C."/>
            <person name="Liu L."/>
            <person name="Pan Y."/>
            <person name="Chen X."/>
            <person name="Wang J."/>
            <person name="Li S."/>
            <person name="Li W.J."/>
            <person name="Wang Y."/>
        </authorList>
    </citation>
    <scope>NUCLEOTIDE SEQUENCE [LARGE SCALE GENOMIC DNA]</scope>
    <source>
        <strain evidence="11 12">42-50</strain>
    </source>
</reference>
<organism evidence="11 12">
    <name type="scientific">Arsenicitalea aurantiaca</name>
    <dbReference type="NCBI Taxonomy" id="1783274"/>
    <lineage>
        <taxon>Bacteria</taxon>
        <taxon>Pseudomonadati</taxon>
        <taxon>Pseudomonadota</taxon>
        <taxon>Alphaproteobacteria</taxon>
        <taxon>Hyphomicrobiales</taxon>
        <taxon>Devosiaceae</taxon>
        <taxon>Arsenicitalea</taxon>
    </lineage>
</organism>
<evidence type="ECO:0000256" key="7">
    <source>
        <dbReference type="ARBA" id="ARBA00022676"/>
    </source>
</evidence>
<evidence type="ECO:0000256" key="3">
    <source>
        <dbReference type="ARBA" id="ARBA00012687"/>
    </source>
</evidence>
<gene>
    <name evidence="11" type="ORF">EMQ25_06195</name>
</gene>
<dbReference type="EMBL" id="RZNJ01000002">
    <property type="protein sequence ID" value="RUT32732.1"/>
    <property type="molecule type" value="Genomic_DNA"/>
</dbReference>
<evidence type="ECO:0000256" key="9">
    <source>
        <dbReference type="ARBA" id="ARBA00023098"/>
    </source>
</evidence>
<dbReference type="GO" id="GO:0008915">
    <property type="term" value="F:lipid-A-disaccharide synthase activity"/>
    <property type="evidence" value="ECO:0007669"/>
    <property type="project" value="UniProtKB-EC"/>
</dbReference>
<proteinExistence type="inferred from homology"/>
<dbReference type="GO" id="GO:0005543">
    <property type="term" value="F:phospholipid binding"/>
    <property type="evidence" value="ECO:0007669"/>
    <property type="project" value="TreeGrafter"/>
</dbReference>
<evidence type="ECO:0000256" key="8">
    <source>
        <dbReference type="ARBA" id="ARBA00022679"/>
    </source>
</evidence>
<evidence type="ECO:0000256" key="4">
    <source>
        <dbReference type="ARBA" id="ARBA00020902"/>
    </source>
</evidence>
<dbReference type="GO" id="GO:0016020">
    <property type="term" value="C:membrane"/>
    <property type="evidence" value="ECO:0007669"/>
    <property type="project" value="GOC"/>
</dbReference>
<comment type="function">
    <text evidence="1">Condensation of UDP-2,3-diacylglucosamine and 2,3-diacylglucosamine-1-phosphate to form lipid A disaccharide, a precursor of lipid A, a phosphorylated glycolipid that anchors the lipopolysaccharide to the outer membrane of the cell.</text>
</comment>
<dbReference type="Pfam" id="PF02684">
    <property type="entry name" value="LpxB"/>
    <property type="match status" value="1"/>
</dbReference>